<dbReference type="InterPro" id="IPR023213">
    <property type="entry name" value="CAT-like_dom_sf"/>
</dbReference>
<dbReference type="STRING" id="155974.SAMN04487818_101436"/>
<gene>
    <name evidence="2" type="ORF">SAMN04487818_101436</name>
</gene>
<proteinExistence type="predicted"/>
<dbReference type="Proteomes" id="UP000199051">
    <property type="component" value="Unassembled WGS sequence"/>
</dbReference>
<dbReference type="AlphaFoldDB" id="A0A1H9L3F0"/>
<reference evidence="3" key="1">
    <citation type="submission" date="2016-10" db="EMBL/GenBank/DDBJ databases">
        <authorList>
            <person name="Varghese N."/>
            <person name="Submissions S."/>
        </authorList>
    </citation>
    <scope>NUCLEOTIDE SEQUENCE [LARGE SCALE GENOMIC DNA]</scope>
    <source>
        <strain evidence="3">DSM 44260</strain>
    </source>
</reference>
<dbReference type="Gene3D" id="3.30.559.10">
    <property type="entry name" value="Chloramphenicol acetyltransferase-like domain"/>
    <property type="match status" value="2"/>
</dbReference>
<dbReference type="PANTHER" id="PTHR31642:SF310">
    <property type="entry name" value="FATTY ALCOHOL:CAFFEOYL-COA ACYLTRANSFERASE"/>
    <property type="match status" value="1"/>
</dbReference>
<dbReference type="SUPFAM" id="SSF52777">
    <property type="entry name" value="CoA-dependent acyltransferases"/>
    <property type="match status" value="2"/>
</dbReference>
<name>A0A1H9L3F0_9PSEU</name>
<keyword evidence="1 2" id="KW-0808">Transferase</keyword>
<dbReference type="EMBL" id="FOGI01000001">
    <property type="protein sequence ID" value="SER05984.1"/>
    <property type="molecule type" value="Genomic_DNA"/>
</dbReference>
<accession>A0A1H9L3F0</accession>
<dbReference type="GO" id="GO:0016747">
    <property type="term" value="F:acyltransferase activity, transferring groups other than amino-acyl groups"/>
    <property type="evidence" value="ECO:0007669"/>
    <property type="project" value="TreeGrafter"/>
</dbReference>
<evidence type="ECO:0000313" key="2">
    <source>
        <dbReference type="EMBL" id="SER05984.1"/>
    </source>
</evidence>
<dbReference type="RefSeq" id="WP_092774667.1">
    <property type="nucleotide sequence ID" value="NZ_FOGI01000001.1"/>
</dbReference>
<dbReference type="Pfam" id="PF02458">
    <property type="entry name" value="Transferase"/>
    <property type="match status" value="1"/>
</dbReference>
<organism evidence="2 3">
    <name type="scientific">Actinokineospora terrae</name>
    <dbReference type="NCBI Taxonomy" id="155974"/>
    <lineage>
        <taxon>Bacteria</taxon>
        <taxon>Bacillati</taxon>
        <taxon>Actinomycetota</taxon>
        <taxon>Actinomycetes</taxon>
        <taxon>Pseudonocardiales</taxon>
        <taxon>Pseudonocardiaceae</taxon>
        <taxon>Actinokineospora</taxon>
    </lineage>
</organism>
<evidence type="ECO:0000256" key="1">
    <source>
        <dbReference type="ARBA" id="ARBA00022679"/>
    </source>
</evidence>
<evidence type="ECO:0000313" key="3">
    <source>
        <dbReference type="Proteomes" id="UP000199051"/>
    </source>
</evidence>
<keyword evidence="3" id="KW-1185">Reference proteome</keyword>
<dbReference type="PANTHER" id="PTHR31642">
    <property type="entry name" value="TRICHOTHECENE 3-O-ACETYLTRANSFERASE"/>
    <property type="match status" value="1"/>
</dbReference>
<protein>
    <submittedName>
        <fullName evidence="2">Transferase family protein</fullName>
    </submittedName>
</protein>
<sequence length="450" mass="48363">MSGWPHLRSSRTVRAGSAPGTVVTCGVTDTVIADVPVSVVFFFGHPLDEDRLAEGLATALAAVPGFAGRLRTTGDVLEIVCDDSGIPFDTYDLDETLPKAIGRVTLPGADFVDHVQAPAARLGGLPLLTVRLTHLSDGTSALGCSFHHSVGDLASFMFLVRAWSAATEGTEPPEITLLTDPDAFLDEVLPPVDSGRPGFRLPTPEQAERLGAEFAGAVRANRTVQVYFTDAEVAALQREVSAAAGRRLSVNDVLCGHVTSVVRALAGDTSEERAIAMPVNVRRFLGLDEGVIGNLVGEMYVTCPPGAPVEDIATRIRAAVEDFPRAQLNLRANRAFLESIGRSRLRECVPVGFDPDRRTFTITNWSRFGIYEVTFGGKQPVFFSPTSNLQLPWVSWIVEGFDNRGLLFTIAVPARLATALRGPAGRDALHRYRDPAEELPALAGEVRKLA</sequence>
<dbReference type="InterPro" id="IPR050317">
    <property type="entry name" value="Plant_Fungal_Acyltransferase"/>
</dbReference>